<dbReference type="AlphaFoldDB" id="A0A971S255"/>
<evidence type="ECO:0000256" key="5">
    <source>
        <dbReference type="ARBA" id="ARBA00023277"/>
    </source>
</evidence>
<dbReference type="InterPro" id="IPR011330">
    <property type="entry name" value="Glyco_hydro/deAcase_b/a-brl"/>
</dbReference>
<reference evidence="6" key="1">
    <citation type="journal article" date="2020" name="Biotechnol. Biofuels">
        <title>New insights from the biogas microbiome by comprehensive genome-resolved metagenomics of nearly 1600 species originating from multiple anaerobic digesters.</title>
        <authorList>
            <person name="Campanaro S."/>
            <person name="Treu L."/>
            <person name="Rodriguez-R L.M."/>
            <person name="Kovalovszki A."/>
            <person name="Ziels R.M."/>
            <person name="Maus I."/>
            <person name="Zhu X."/>
            <person name="Kougias P.G."/>
            <person name="Basile A."/>
            <person name="Luo G."/>
            <person name="Schluter A."/>
            <person name="Konstantinidis K.T."/>
            <person name="Angelidaki I."/>
        </authorList>
    </citation>
    <scope>NUCLEOTIDE SEQUENCE</scope>
    <source>
        <strain evidence="6">AS06rmzACSIP_7</strain>
    </source>
</reference>
<dbReference type="Proteomes" id="UP000777265">
    <property type="component" value="Unassembled WGS sequence"/>
</dbReference>
<evidence type="ECO:0000313" key="7">
    <source>
        <dbReference type="Proteomes" id="UP000777265"/>
    </source>
</evidence>
<organism evidence="6 7">
    <name type="scientific">Syntrophorhabdus aromaticivorans</name>
    <dbReference type="NCBI Taxonomy" id="328301"/>
    <lineage>
        <taxon>Bacteria</taxon>
        <taxon>Pseudomonadati</taxon>
        <taxon>Thermodesulfobacteriota</taxon>
        <taxon>Syntrophorhabdia</taxon>
        <taxon>Syntrophorhabdales</taxon>
        <taxon>Syntrophorhabdaceae</taxon>
        <taxon>Syntrophorhabdus</taxon>
    </lineage>
</organism>
<dbReference type="Pfam" id="PF04794">
    <property type="entry name" value="YdjC"/>
    <property type="match status" value="1"/>
</dbReference>
<sequence length="289" mass="31640">MRALIVNADDLGADSARNRGIFEAIAAERVTSVSVLVNGGASREGIQRLISYDKRPVSVGIHINLSEGRPISSGLRRLTGPDGTFLGKWISHRLLEHRDDKDLEAEIHQELSAQIETLMGTGLSVTHLDGHQHIHVFPAVIGSALEGARRYGIPWIRIPDEHDTLIPEIRNGCGESAEVAAFARFGAAARAYLDSSDKVHATDHFQGLRLKGKLSMAILDELLDNLPDGITELMVHPGRAATDRISSPFSAFSTEDREMELRALLDPGFPGLLKKYGVRLTRFSEAELQ</sequence>
<dbReference type="Gene3D" id="3.20.20.370">
    <property type="entry name" value="Glycoside hydrolase/deacetylase"/>
    <property type="match status" value="1"/>
</dbReference>
<name>A0A971S255_9BACT</name>
<keyword evidence="3" id="KW-0378">Hydrolase</keyword>
<dbReference type="PANTHER" id="PTHR31609">
    <property type="entry name" value="YDJC DEACETYLASE FAMILY MEMBER"/>
    <property type="match status" value="1"/>
</dbReference>
<evidence type="ECO:0000313" key="6">
    <source>
        <dbReference type="EMBL" id="NLW36274.1"/>
    </source>
</evidence>
<keyword evidence="2" id="KW-0479">Metal-binding</keyword>
<dbReference type="GO" id="GO:0019213">
    <property type="term" value="F:deacetylase activity"/>
    <property type="evidence" value="ECO:0007669"/>
    <property type="project" value="TreeGrafter"/>
</dbReference>
<dbReference type="GO" id="GO:0016787">
    <property type="term" value="F:hydrolase activity"/>
    <property type="evidence" value="ECO:0007669"/>
    <property type="project" value="UniProtKB-KW"/>
</dbReference>
<proteinExistence type="predicted"/>
<comment type="caution">
    <text evidence="6">The sequence shown here is derived from an EMBL/GenBank/DDBJ whole genome shotgun (WGS) entry which is preliminary data.</text>
</comment>
<dbReference type="SUPFAM" id="SSF88713">
    <property type="entry name" value="Glycoside hydrolase/deacetylase"/>
    <property type="match status" value="1"/>
</dbReference>
<dbReference type="EMBL" id="JAAYEE010000228">
    <property type="protein sequence ID" value="NLW36274.1"/>
    <property type="molecule type" value="Genomic_DNA"/>
</dbReference>
<comment type="cofactor">
    <cofactor evidence="1">
        <name>Mg(2+)</name>
        <dbReference type="ChEBI" id="CHEBI:18420"/>
    </cofactor>
</comment>
<evidence type="ECO:0000256" key="4">
    <source>
        <dbReference type="ARBA" id="ARBA00022842"/>
    </source>
</evidence>
<dbReference type="InterPro" id="IPR006879">
    <property type="entry name" value="YdjC-like"/>
</dbReference>
<gene>
    <name evidence="6" type="ORF">GXY80_12490</name>
</gene>
<reference evidence="6" key="2">
    <citation type="submission" date="2020-01" db="EMBL/GenBank/DDBJ databases">
        <authorList>
            <person name="Campanaro S."/>
        </authorList>
    </citation>
    <scope>NUCLEOTIDE SEQUENCE</scope>
    <source>
        <strain evidence="6">AS06rmzACSIP_7</strain>
    </source>
</reference>
<keyword evidence="5" id="KW-0119">Carbohydrate metabolism</keyword>
<evidence type="ECO:0000256" key="1">
    <source>
        <dbReference type="ARBA" id="ARBA00001946"/>
    </source>
</evidence>
<dbReference type="PANTHER" id="PTHR31609:SF1">
    <property type="entry name" value="CARBOHYDRATE DEACETYLASE"/>
    <property type="match status" value="1"/>
</dbReference>
<protein>
    <submittedName>
        <fullName evidence="6">ChbG/HpnK family deacetylase</fullName>
    </submittedName>
</protein>
<keyword evidence="4" id="KW-0460">Magnesium</keyword>
<evidence type="ECO:0000256" key="2">
    <source>
        <dbReference type="ARBA" id="ARBA00022723"/>
    </source>
</evidence>
<accession>A0A971S255</accession>
<dbReference type="GO" id="GO:0046872">
    <property type="term" value="F:metal ion binding"/>
    <property type="evidence" value="ECO:0007669"/>
    <property type="project" value="UniProtKB-KW"/>
</dbReference>
<dbReference type="GO" id="GO:0005975">
    <property type="term" value="P:carbohydrate metabolic process"/>
    <property type="evidence" value="ECO:0007669"/>
    <property type="project" value="InterPro"/>
</dbReference>
<evidence type="ECO:0000256" key="3">
    <source>
        <dbReference type="ARBA" id="ARBA00022801"/>
    </source>
</evidence>